<keyword evidence="3" id="KW-1185">Reference proteome</keyword>
<protein>
    <submittedName>
        <fullName evidence="2">Uncharacterized protein</fullName>
    </submittedName>
</protein>
<comment type="caution">
    <text evidence="2">The sequence shown here is derived from an EMBL/GenBank/DDBJ whole genome shotgun (WGS) entry which is preliminary data.</text>
</comment>
<accession>A0A834P2Y4</accession>
<feature type="compositionally biased region" description="Basic and acidic residues" evidence="1">
    <location>
        <begin position="76"/>
        <end position="89"/>
    </location>
</feature>
<evidence type="ECO:0000313" key="2">
    <source>
        <dbReference type="EMBL" id="KAF7425754.1"/>
    </source>
</evidence>
<name>A0A834P2Y4_VESPE</name>
<sequence length="103" mass="11519">MSGSAIRWTFRKKERGQVTCKTTRFAKLPFADSPVENDFPRGEGLIENVVRSALAVTEGIMVMHIRSSKEYIAFAKSKEKGKEEEENKRRVGRLNSLGSTNGA</sequence>
<proteinExistence type="predicted"/>
<reference evidence="2" key="1">
    <citation type="journal article" date="2020" name="G3 (Bethesda)">
        <title>High-Quality Assemblies for Three Invasive Social Wasps from the &lt;i&gt;Vespula&lt;/i&gt; Genus.</title>
        <authorList>
            <person name="Harrop T.W.R."/>
            <person name="Guhlin J."/>
            <person name="McLaughlin G.M."/>
            <person name="Permina E."/>
            <person name="Stockwell P."/>
            <person name="Gilligan J."/>
            <person name="Le Lec M.F."/>
            <person name="Gruber M.A.M."/>
            <person name="Quinn O."/>
            <person name="Lovegrove M."/>
            <person name="Duncan E.J."/>
            <person name="Remnant E.J."/>
            <person name="Van Eeckhoven J."/>
            <person name="Graham B."/>
            <person name="Knapp R.A."/>
            <person name="Langford K.W."/>
            <person name="Kronenberg Z."/>
            <person name="Press M.O."/>
            <person name="Eacker S.M."/>
            <person name="Wilson-Rankin E.E."/>
            <person name="Purcell J."/>
            <person name="Lester P.J."/>
            <person name="Dearden P.K."/>
        </authorList>
    </citation>
    <scope>NUCLEOTIDE SEQUENCE</scope>
    <source>
        <strain evidence="2">Volc-1</strain>
    </source>
</reference>
<gene>
    <name evidence="2" type="ORF">H0235_008192</name>
</gene>
<dbReference type="EMBL" id="JACSDY010000006">
    <property type="protein sequence ID" value="KAF7425754.1"/>
    <property type="molecule type" value="Genomic_DNA"/>
</dbReference>
<organism evidence="2 3">
    <name type="scientific">Vespula pensylvanica</name>
    <name type="common">Western yellow jacket</name>
    <name type="synonym">Wasp</name>
    <dbReference type="NCBI Taxonomy" id="30213"/>
    <lineage>
        <taxon>Eukaryota</taxon>
        <taxon>Metazoa</taxon>
        <taxon>Ecdysozoa</taxon>
        <taxon>Arthropoda</taxon>
        <taxon>Hexapoda</taxon>
        <taxon>Insecta</taxon>
        <taxon>Pterygota</taxon>
        <taxon>Neoptera</taxon>
        <taxon>Endopterygota</taxon>
        <taxon>Hymenoptera</taxon>
        <taxon>Apocrita</taxon>
        <taxon>Aculeata</taxon>
        <taxon>Vespoidea</taxon>
        <taxon>Vespidae</taxon>
        <taxon>Vespinae</taxon>
        <taxon>Vespula</taxon>
    </lineage>
</organism>
<evidence type="ECO:0000256" key="1">
    <source>
        <dbReference type="SAM" id="MobiDB-lite"/>
    </source>
</evidence>
<dbReference type="Proteomes" id="UP000600918">
    <property type="component" value="Unassembled WGS sequence"/>
</dbReference>
<feature type="region of interest" description="Disordered" evidence="1">
    <location>
        <begin position="76"/>
        <end position="103"/>
    </location>
</feature>
<evidence type="ECO:0000313" key="3">
    <source>
        <dbReference type="Proteomes" id="UP000600918"/>
    </source>
</evidence>
<dbReference type="AlphaFoldDB" id="A0A834P2Y4"/>